<dbReference type="Proteomes" id="UP000319663">
    <property type="component" value="Unassembled WGS sequence"/>
</dbReference>
<reference evidence="2 3" key="1">
    <citation type="submission" date="2019-06" db="EMBL/GenBank/DDBJ databases">
        <title>Wine fermentation using esterase from Monascus purpureus.</title>
        <authorList>
            <person name="Geng C."/>
            <person name="Zhang Y."/>
        </authorList>
    </citation>
    <scope>NUCLEOTIDE SEQUENCE [LARGE SCALE GENOMIC DNA]</scope>
    <source>
        <strain evidence="2">HQ1</strain>
    </source>
</reference>
<dbReference type="GO" id="GO:0004034">
    <property type="term" value="F:aldose 1-epimerase activity"/>
    <property type="evidence" value="ECO:0007669"/>
    <property type="project" value="TreeGrafter"/>
</dbReference>
<dbReference type="InterPro" id="IPR011013">
    <property type="entry name" value="Gal_mutarotase_sf_dom"/>
</dbReference>
<dbReference type="Gene3D" id="2.70.98.10">
    <property type="match status" value="2"/>
</dbReference>
<dbReference type="GO" id="GO:0030246">
    <property type="term" value="F:carbohydrate binding"/>
    <property type="evidence" value="ECO:0007669"/>
    <property type="project" value="InterPro"/>
</dbReference>
<accession>A0A507QIR7</accession>
<organism evidence="2 3">
    <name type="scientific">Monascus purpureus</name>
    <name type="common">Red mold</name>
    <name type="synonym">Monascus anka</name>
    <dbReference type="NCBI Taxonomy" id="5098"/>
    <lineage>
        <taxon>Eukaryota</taxon>
        <taxon>Fungi</taxon>
        <taxon>Dikarya</taxon>
        <taxon>Ascomycota</taxon>
        <taxon>Pezizomycotina</taxon>
        <taxon>Eurotiomycetes</taxon>
        <taxon>Eurotiomycetidae</taxon>
        <taxon>Eurotiales</taxon>
        <taxon>Aspergillaceae</taxon>
        <taxon>Monascus</taxon>
    </lineage>
</organism>
<dbReference type="EMBL" id="VIFY01000221">
    <property type="protein sequence ID" value="TQB68388.1"/>
    <property type="molecule type" value="Genomic_DNA"/>
</dbReference>
<evidence type="ECO:0000256" key="1">
    <source>
        <dbReference type="SAM" id="MobiDB-lite"/>
    </source>
</evidence>
<feature type="compositionally biased region" description="Low complexity" evidence="1">
    <location>
        <begin position="81"/>
        <end position="100"/>
    </location>
</feature>
<keyword evidence="3" id="KW-1185">Reference proteome</keyword>
<name>A0A507QIR7_MONPU</name>
<dbReference type="PANTHER" id="PTHR10091">
    <property type="entry name" value="ALDOSE-1-EPIMERASE"/>
    <property type="match status" value="1"/>
</dbReference>
<evidence type="ECO:0000313" key="3">
    <source>
        <dbReference type="Proteomes" id="UP000319663"/>
    </source>
</evidence>
<comment type="caution">
    <text evidence="2">The sequence shown here is derived from an EMBL/GenBank/DDBJ whole genome shotgun (WGS) entry which is preliminary data.</text>
</comment>
<dbReference type="SUPFAM" id="SSF74650">
    <property type="entry name" value="Galactose mutarotase-like"/>
    <property type="match status" value="1"/>
</dbReference>
<dbReference type="AlphaFoldDB" id="A0A507QIR7"/>
<dbReference type="PANTHER" id="PTHR10091:SF0">
    <property type="entry name" value="GALACTOSE MUTAROTASE"/>
    <property type="match status" value="1"/>
</dbReference>
<dbReference type="InterPro" id="IPR008183">
    <property type="entry name" value="Aldose_1/G6P_1-epimerase"/>
</dbReference>
<dbReference type="GO" id="GO:0033499">
    <property type="term" value="P:galactose catabolic process via UDP-galactose, Leloir pathway"/>
    <property type="evidence" value="ECO:0007669"/>
    <property type="project" value="TreeGrafter"/>
</dbReference>
<protein>
    <submittedName>
        <fullName evidence="2">Uncharacterized protein</fullName>
    </submittedName>
</protein>
<evidence type="ECO:0000313" key="2">
    <source>
        <dbReference type="EMBL" id="TQB68388.1"/>
    </source>
</evidence>
<dbReference type="Pfam" id="PF01263">
    <property type="entry name" value="Aldose_epim"/>
    <property type="match status" value="2"/>
</dbReference>
<dbReference type="STRING" id="5098.A0A507QIR7"/>
<dbReference type="GO" id="GO:0006006">
    <property type="term" value="P:glucose metabolic process"/>
    <property type="evidence" value="ECO:0007669"/>
    <property type="project" value="TreeGrafter"/>
</dbReference>
<feature type="region of interest" description="Disordered" evidence="1">
    <location>
        <begin position="1"/>
        <end position="105"/>
    </location>
</feature>
<sequence>MPSTTSPHFGETVGRVANRIKDAVPRDLNGGRDYQLARNNGPNSIHGGEKGNKKSMRFKYLSEDGEEGYPGSKNAKLTERSATSTSATPQPSKAQKPSSSDCYLPVDTNGIPLDKIDKFPRNVTAPFILHTTEPQLDDEAVVESDPSRIPLDTRAQPLKLLGRFDNPTSRLHLEVHSTEPEFQFYTGEYIDVPQVEGAPPRGQCAGYCVKPGRYINAANKPAWRFMCLLKRGEVYGCKNVYKAWQE</sequence>
<dbReference type="InterPro" id="IPR014718">
    <property type="entry name" value="GH-type_carb-bd"/>
</dbReference>
<gene>
    <name evidence="2" type="ORF">MPDQ_003531</name>
</gene>
<proteinExistence type="predicted"/>